<evidence type="ECO:0000313" key="5">
    <source>
        <dbReference type="Proteomes" id="UP001556098"/>
    </source>
</evidence>
<dbReference type="RefSeq" id="WP_367880188.1">
    <property type="nucleotide sequence ID" value="NZ_JBFNXX010000072.1"/>
</dbReference>
<dbReference type="GO" id="GO:0016491">
    <property type="term" value="F:oxidoreductase activity"/>
    <property type="evidence" value="ECO:0007669"/>
    <property type="project" value="UniProtKB-KW"/>
</dbReference>
<organism evidence="4 5">
    <name type="scientific">Sulfitobacter sediminis</name>
    <dbReference type="NCBI Taxonomy" id="3234186"/>
    <lineage>
        <taxon>Bacteria</taxon>
        <taxon>Pseudomonadati</taxon>
        <taxon>Pseudomonadota</taxon>
        <taxon>Alphaproteobacteria</taxon>
        <taxon>Rhodobacterales</taxon>
        <taxon>Roseobacteraceae</taxon>
        <taxon>Sulfitobacter</taxon>
    </lineage>
</organism>
<dbReference type="Proteomes" id="UP001556098">
    <property type="component" value="Unassembled WGS sequence"/>
</dbReference>
<evidence type="ECO:0000256" key="1">
    <source>
        <dbReference type="ARBA" id="ARBA00006484"/>
    </source>
</evidence>
<dbReference type="InterPro" id="IPR002347">
    <property type="entry name" value="SDR_fam"/>
</dbReference>
<dbReference type="PRINTS" id="PR00080">
    <property type="entry name" value="SDRFAMILY"/>
</dbReference>
<keyword evidence="5" id="KW-1185">Reference proteome</keyword>
<sequence length="257" mass="26946">MDISGAVAFVTGGSGGLGSRICTLLSDEGVCVAIGFHHGEERAEEVKQRIEAAGGSAFTIQVDQTDPHSIESAVSKIVTDQRSLDIVVNNAAIASGGHSIELGDLDAFTPAIWDEMMAVNVKGPYLVTRAAASHLRVSKWGRVVNIGSTLGHGDWYQDRIFAPSKAAVIPLTRFLAAALAPDVTVNCVAPGLMVETALGGGGPKPGADNEVYDMWQNRAALKSFTEIDDVASQVIYLCKSSTITGQSIGIDAGVHFH</sequence>
<dbReference type="PANTHER" id="PTHR42760:SF133">
    <property type="entry name" value="3-OXOACYL-[ACYL-CARRIER-PROTEIN] REDUCTASE"/>
    <property type="match status" value="1"/>
</dbReference>
<reference evidence="4 5" key="1">
    <citation type="submission" date="2024-07" db="EMBL/GenBank/DDBJ databases">
        <title>Marimonas sp.nov., isolated from tidal-flat sediment.</title>
        <authorList>
            <person name="Jayan J.N."/>
            <person name="Lee S.S."/>
        </authorList>
    </citation>
    <scope>NUCLEOTIDE SEQUENCE [LARGE SCALE GENOMIC DNA]</scope>
    <source>
        <strain evidence="4 5">MJW-29</strain>
    </source>
</reference>
<keyword evidence="2 4" id="KW-0560">Oxidoreductase</keyword>
<comment type="similarity">
    <text evidence="1 3">Belongs to the short-chain dehydrogenases/reductases (SDR) family.</text>
</comment>
<dbReference type="Gene3D" id="3.40.50.720">
    <property type="entry name" value="NAD(P)-binding Rossmann-like Domain"/>
    <property type="match status" value="1"/>
</dbReference>
<dbReference type="PRINTS" id="PR00081">
    <property type="entry name" value="GDHRDH"/>
</dbReference>
<dbReference type="InterPro" id="IPR036291">
    <property type="entry name" value="NAD(P)-bd_dom_sf"/>
</dbReference>
<dbReference type="Pfam" id="PF00106">
    <property type="entry name" value="adh_short"/>
    <property type="match status" value="1"/>
</dbReference>
<proteinExistence type="inferred from homology"/>
<gene>
    <name evidence="4" type="ORF">AB2B41_23140</name>
</gene>
<dbReference type="SUPFAM" id="SSF51735">
    <property type="entry name" value="NAD(P)-binding Rossmann-fold domains"/>
    <property type="match status" value="1"/>
</dbReference>
<evidence type="ECO:0000256" key="2">
    <source>
        <dbReference type="ARBA" id="ARBA00023002"/>
    </source>
</evidence>
<dbReference type="EC" id="1.1.1.-" evidence="4"/>
<dbReference type="CDD" id="cd05233">
    <property type="entry name" value="SDR_c"/>
    <property type="match status" value="1"/>
</dbReference>
<evidence type="ECO:0000256" key="3">
    <source>
        <dbReference type="RuleBase" id="RU000363"/>
    </source>
</evidence>
<name>A0ABV3RVF2_9RHOB</name>
<protein>
    <submittedName>
        <fullName evidence="4">SDR family NAD(P)-dependent oxidoreductase</fullName>
        <ecNumber evidence="4">1.1.1.-</ecNumber>
    </submittedName>
</protein>
<dbReference type="PANTHER" id="PTHR42760">
    <property type="entry name" value="SHORT-CHAIN DEHYDROGENASES/REDUCTASES FAMILY MEMBER"/>
    <property type="match status" value="1"/>
</dbReference>
<dbReference type="EMBL" id="JBFNXX010000072">
    <property type="protein sequence ID" value="MEW9922502.1"/>
    <property type="molecule type" value="Genomic_DNA"/>
</dbReference>
<comment type="caution">
    <text evidence="4">The sequence shown here is derived from an EMBL/GenBank/DDBJ whole genome shotgun (WGS) entry which is preliminary data.</text>
</comment>
<evidence type="ECO:0000313" key="4">
    <source>
        <dbReference type="EMBL" id="MEW9922502.1"/>
    </source>
</evidence>
<accession>A0ABV3RVF2</accession>